<dbReference type="SUPFAM" id="SSF47769">
    <property type="entry name" value="SAM/Pointed domain"/>
    <property type="match status" value="1"/>
</dbReference>
<evidence type="ECO:0000259" key="4">
    <source>
        <dbReference type="PROSITE" id="PS51433"/>
    </source>
</evidence>
<organism evidence="5 6">
    <name type="scientific">Aedes aegypti</name>
    <name type="common">Yellowfever mosquito</name>
    <name type="synonym">Culex aegypti</name>
    <dbReference type="NCBI Taxonomy" id="7159"/>
    <lineage>
        <taxon>Eukaryota</taxon>
        <taxon>Metazoa</taxon>
        <taxon>Ecdysozoa</taxon>
        <taxon>Arthropoda</taxon>
        <taxon>Hexapoda</taxon>
        <taxon>Insecta</taxon>
        <taxon>Pterygota</taxon>
        <taxon>Neoptera</taxon>
        <taxon>Endopterygota</taxon>
        <taxon>Diptera</taxon>
        <taxon>Nematocera</taxon>
        <taxon>Culicoidea</taxon>
        <taxon>Culicidae</taxon>
        <taxon>Culicinae</taxon>
        <taxon>Aedini</taxon>
        <taxon>Aedes</taxon>
        <taxon>Stegomyia</taxon>
    </lineage>
</organism>
<dbReference type="EMBL" id="CH477253">
    <property type="protein sequence ID" value="EAT45960.1"/>
    <property type="molecule type" value="Genomic_DNA"/>
</dbReference>
<dbReference type="FunFam" id="1.10.150.50:FF:000014">
    <property type="entry name" value="Protein c-ets-1 isoform 1"/>
    <property type="match status" value="1"/>
</dbReference>
<evidence type="ECO:0000256" key="2">
    <source>
        <dbReference type="ARBA" id="ARBA00023125"/>
    </source>
</evidence>
<evidence type="ECO:0000313" key="5">
    <source>
        <dbReference type="EMBL" id="EAT45960.1"/>
    </source>
</evidence>
<dbReference type="Gene3D" id="1.10.150.50">
    <property type="entry name" value="Transcription Factor, Ets-1"/>
    <property type="match status" value="1"/>
</dbReference>
<reference evidence="5" key="3">
    <citation type="submission" date="2012-09" db="EMBL/GenBank/DDBJ databases">
        <authorList>
            <consortium name="VectorBase"/>
        </authorList>
    </citation>
    <scope>NUCLEOTIDE SEQUENCE</scope>
    <source>
        <strain evidence="5">Liverpool</strain>
    </source>
</reference>
<dbReference type="InterPro" id="IPR013761">
    <property type="entry name" value="SAM/pointed_sf"/>
</dbReference>
<reference evidence="5" key="1">
    <citation type="submission" date="2005-10" db="EMBL/GenBank/DDBJ databases">
        <authorList>
            <person name="Loftus B.J."/>
            <person name="Nene V.M."/>
            <person name="Hannick L.I."/>
            <person name="Bidwell S."/>
            <person name="Haas B."/>
            <person name="Amedeo P."/>
            <person name="Orvis J."/>
            <person name="Wortman J.R."/>
            <person name="White O.R."/>
            <person name="Salzberg S."/>
            <person name="Shumway M."/>
            <person name="Koo H."/>
            <person name="Zhao Y."/>
            <person name="Holmes M."/>
            <person name="Miller J."/>
            <person name="Schatz M."/>
            <person name="Pop M."/>
            <person name="Pai G."/>
            <person name="Utterback T."/>
            <person name="Rogers Y.-H."/>
            <person name="Kravitz S."/>
            <person name="Fraser C.M."/>
        </authorList>
    </citation>
    <scope>NUCLEOTIDE SEQUENCE</scope>
    <source>
        <strain evidence="5">Liverpool</strain>
    </source>
</reference>
<dbReference type="SMART" id="SM00251">
    <property type="entry name" value="SAM_PNT"/>
    <property type="match status" value="1"/>
</dbReference>
<dbReference type="InterPro" id="IPR003118">
    <property type="entry name" value="Pointed_dom"/>
</dbReference>
<proteinExistence type="inferred from homology"/>
<reference evidence="5" key="2">
    <citation type="journal article" date="2007" name="Science">
        <title>Genome sequence of Aedes aegypti, a major arbovirus vector.</title>
        <authorList>
            <person name="Nene V."/>
            <person name="Wortman J.R."/>
            <person name="Lawson D."/>
            <person name="Haas B."/>
            <person name="Kodira C."/>
            <person name="Tu Z.J."/>
            <person name="Loftus B."/>
            <person name="Xi Z."/>
            <person name="Megy K."/>
            <person name="Grabherr M."/>
            <person name="Ren Q."/>
            <person name="Zdobnov E.M."/>
            <person name="Lobo N.F."/>
            <person name="Campbell K.S."/>
            <person name="Brown S.E."/>
            <person name="Bonaldo M.F."/>
            <person name="Zhu J."/>
            <person name="Sinkins S.P."/>
            <person name="Hogenkamp D.G."/>
            <person name="Amedeo P."/>
            <person name="Arensburger P."/>
            <person name="Atkinson P.W."/>
            <person name="Bidwell S."/>
            <person name="Biedler J."/>
            <person name="Birney E."/>
            <person name="Bruggner R.V."/>
            <person name="Costas J."/>
            <person name="Coy M.R."/>
            <person name="Crabtree J."/>
            <person name="Crawford M."/>
            <person name="Debruyn B."/>
            <person name="Decaprio D."/>
            <person name="Eiglmeier K."/>
            <person name="Eisenstadt E."/>
            <person name="El-Dorry H."/>
            <person name="Gelbart W.M."/>
            <person name="Gomes S.L."/>
            <person name="Hammond M."/>
            <person name="Hannick L.I."/>
            <person name="Hogan J.R."/>
            <person name="Holmes M.H."/>
            <person name="Jaffe D."/>
            <person name="Johnston J.S."/>
            <person name="Kennedy R.C."/>
            <person name="Koo H."/>
            <person name="Kravitz S."/>
            <person name="Kriventseva E.V."/>
            <person name="Kulp D."/>
            <person name="Labutti K."/>
            <person name="Lee E."/>
            <person name="Li S."/>
            <person name="Lovin D.D."/>
            <person name="Mao C."/>
            <person name="Mauceli E."/>
            <person name="Menck C.F."/>
            <person name="Miller J.R."/>
            <person name="Montgomery P."/>
            <person name="Mori A."/>
            <person name="Nascimento A.L."/>
            <person name="Naveira H.F."/>
            <person name="Nusbaum C."/>
            <person name="O'leary S."/>
            <person name="Orvis J."/>
            <person name="Pertea M."/>
            <person name="Quesneville H."/>
            <person name="Reidenbach K.R."/>
            <person name="Rogers Y.H."/>
            <person name="Roth C.W."/>
            <person name="Schneider J.R."/>
            <person name="Schatz M."/>
            <person name="Shumway M."/>
            <person name="Stanke M."/>
            <person name="Stinson E.O."/>
            <person name="Tubio J.M."/>
            <person name="Vanzee J.P."/>
            <person name="Verjovski-Almeida S."/>
            <person name="Werner D."/>
            <person name="White O."/>
            <person name="Wyder S."/>
            <person name="Zeng Q."/>
            <person name="Zhao Q."/>
            <person name="Zhao Y."/>
            <person name="Hill C.A."/>
            <person name="Raikhel A.S."/>
            <person name="Soares M.B."/>
            <person name="Knudson D.L."/>
            <person name="Lee N.H."/>
            <person name="Galagan J."/>
            <person name="Salzberg S.L."/>
            <person name="Paulsen I.T."/>
            <person name="Dimopoulos G."/>
            <person name="Collins F.H."/>
            <person name="Birren B."/>
            <person name="Fraser-Liggett C.M."/>
            <person name="Severson D.W."/>
        </authorList>
    </citation>
    <scope>NUCLEOTIDE SEQUENCE [LARGE SCALE GENOMIC DNA]</scope>
    <source>
        <strain evidence="5">Liverpool</strain>
    </source>
</reference>
<dbReference type="eggNOG" id="KOG3806">
    <property type="taxonomic scope" value="Eukaryota"/>
</dbReference>
<dbReference type="STRING" id="7159.Q17H53"/>
<feature type="domain" description="PNT" evidence="4">
    <location>
        <begin position="27"/>
        <end position="113"/>
    </location>
</feature>
<feature type="region of interest" description="Disordered" evidence="3">
    <location>
        <begin position="174"/>
        <end position="212"/>
    </location>
</feature>
<dbReference type="PaxDb" id="7159-AAEL002787-PA"/>
<gene>
    <name evidence="5" type="ORF">AaeL_AAEL002787</name>
</gene>
<comment type="similarity">
    <text evidence="1">Belongs to the ETS family.</text>
</comment>
<dbReference type="Pfam" id="PF02198">
    <property type="entry name" value="SAM_PNT"/>
    <property type="match status" value="1"/>
</dbReference>
<feature type="compositionally biased region" description="Gly residues" evidence="3">
    <location>
        <begin position="196"/>
        <end position="206"/>
    </location>
</feature>
<evidence type="ECO:0000313" key="6">
    <source>
        <dbReference type="Proteomes" id="UP000682892"/>
    </source>
</evidence>
<dbReference type="AlphaFoldDB" id="Q17H53"/>
<evidence type="ECO:0000256" key="1">
    <source>
        <dbReference type="ARBA" id="ARBA00005562"/>
    </source>
</evidence>
<dbReference type="VEuPathDB" id="VectorBase:AAEL019426"/>
<dbReference type="Proteomes" id="UP000682892">
    <property type="component" value="Chromosome 1"/>
</dbReference>
<keyword evidence="2" id="KW-0238">DNA-binding</keyword>
<dbReference type="GO" id="GO:0043565">
    <property type="term" value="F:sequence-specific DNA binding"/>
    <property type="evidence" value="ECO:0007669"/>
    <property type="project" value="InterPro"/>
</dbReference>
<protein>
    <submittedName>
        <fullName evidence="5">AAEL002787-PA</fullName>
    </submittedName>
</protein>
<sequence length="256" mass="27090">MMMEHVPTQMPPLTPGTNKKLTEVLYASFASWEKVVHSCRITKDPRQWTPEHVIIWLNWSIKEFSLESVNKEPFLKMSGRDIIGLGREGFLAIAPPFTGDILWEHLEILQKDCEKALLDSSGGGGSLAAAIVTASALYGNGGGSGAGGNGGDSGSTGGASSGVSELSEYNSALQRLSTQQHQQEQQFSGNSTSTSGGNGGGGGGGSSSAASNSNNSSGKYFYKCYSPISESPVQNEWERLRRAGKISPYNYGAIVT</sequence>
<name>Q17H53_AEDAE</name>
<dbReference type="PROSITE" id="PS51433">
    <property type="entry name" value="PNT"/>
    <property type="match status" value="1"/>
</dbReference>
<feature type="compositionally biased region" description="Low complexity" evidence="3">
    <location>
        <begin position="179"/>
        <end position="195"/>
    </location>
</feature>
<evidence type="ECO:0000256" key="3">
    <source>
        <dbReference type="SAM" id="MobiDB-lite"/>
    </source>
</evidence>
<accession>Q17H53</accession>
<dbReference type="HOGENOM" id="CLU_1086709_0_0_1"/>